<evidence type="ECO:0000256" key="1">
    <source>
        <dbReference type="SAM" id="MobiDB-lite"/>
    </source>
</evidence>
<keyword evidence="4" id="KW-1185">Reference proteome</keyword>
<dbReference type="Proteomes" id="UP000000673">
    <property type="component" value="Unassembled WGS sequence"/>
</dbReference>
<evidence type="ECO:0000313" key="4">
    <source>
        <dbReference type="Proteomes" id="UP000000673"/>
    </source>
</evidence>
<evidence type="ECO:0000313" key="3">
    <source>
        <dbReference type="EnsemblMetazoa" id="ADAC005091-PA"/>
    </source>
</evidence>
<organism evidence="2">
    <name type="scientific">Anopheles darlingi</name>
    <name type="common">Mosquito</name>
    <dbReference type="NCBI Taxonomy" id="43151"/>
    <lineage>
        <taxon>Eukaryota</taxon>
        <taxon>Metazoa</taxon>
        <taxon>Ecdysozoa</taxon>
        <taxon>Arthropoda</taxon>
        <taxon>Hexapoda</taxon>
        <taxon>Insecta</taxon>
        <taxon>Pterygota</taxon>
        <taxon>Neoptera</taxon>
        <taxon>Endopterygota</taxon>
        <taxon>Diptera</taxon>
        <taxon>Nematocera</taxon>
        <taxon>Culicoidea</taxon>
        <taxon>Culicidae</taxon>
        <taxon>Anophelinae</taxon>
        <taxon>Anopheles</taxon>
    </lineage>
</organism>
<reference evidence="2" key="3">
    <citation type="journal article" date="2013" name="Nucleic Acids Res.">
        <title>The genome of Anopheles darlingi, the main neotropical malaria vector.</title>
        <authorList>
            <person name="Marinotti O."/>
            <person name="Cerqueira G.C."/>
            <person name="de Almeida L.G."/>
            <person name="Ferro M.I."/>
            <person name="Loreto E.L."/>
            <person name="Zaha A."/>
            <person name="Teixeira S.M."/>
            <person name="Wespiser A.R."/>
            <person name="Almeida E Silva A."/>
            <person name="Schlindwein A.D."/>
            <person name="Pacheco A.C."/>
            <person name="Silva A.L."/>
            <person name="Graveley B.R."/>
            <person name="Walenz B.P."/>
            <person name="Lima Bde A."/>
            <person name="Ribeiro C.A."/>
            <person name="Nunes-Silva C.G."/>
            <person name="de Carvalho C.R."/>
            <person name="Soares C.M."/>
            <person name="de Menezes C.B."/>
            <person name="Matiolli C."/>
            <person name="Caffrey D."/>
            <person name="Araujo D.A."/>
            <person name="de Oliveira D.M."/>
            <person name="Golenbock D."/>
            <person name="Grisard E.C."/>
            <person name="Fantinatti-Garboggini F."/>
            <person name="de Carvalho F.M."/>
            <person name="Barcellos F.G."/>
            <person name="Prosdocimi F."/>
            <person name="May G."/>
            <person name="Azevedo Junior G.M."/>
            <person name="Guimaraes G.M."/>
            <person name="Goldman G.H."/>
            <person name="Padilha I.Q."/>
            <person name="Batista Jda S."/>
            <person name="Ferro J.A."/>
            <person name="Ribeiro J.M."/>
            <person name="Fietto J.L."/>
            <person name="Dabbas K.M."/>
            <person name="Cerdeira L."/>
            <person name="Agnez-Lima L.F."/>
            <person name="Brocchi M."/>
            <person name="de Carvalho M.O."/>
            <person name="Teixeira Mde M."/>
            <person name="Diniz Maia Mde M."/>
            <person name="Goldman M.H."/>
            <person name="Cruz Schneider M.P."/>
            <person name="Felipe M.S."/>
            <person name="Hungria M."/>
            <person name="Nicolas M.F."/>
            <person name="Pereira M."/>
            <person name="Montes M.A."/>
            <person name="Cantao M.E."/>
            <person name="Vincentz M."/>
            <person name="Rafael M.S."/>
            <person name="Silverman N."/>
            <person name="Stoco P.H."/>
            <person name="Souza R.C."/>
            <person name="Vicentini R."/>
            <person name="Gazzinelli R.T."/>
            <person name="Neves Rde O."/>
            <person name="Silva R."/>
            <person name="Astolfi-Filho S."/>
            <person name="Maciel T.E."/>
            <person name="Urmenyi T.P."/>
            <person name="Tadei W.P."/>
            <person name="Camargo E.P."/>
            <person name="de Vasconcelos A.T."/>
        </authorList>
    </citation>
    <scope>NUCLEOTIDE SEQUENCE</scope>
</reference>
<dbReference type="HOGENOM" id="CLU_2777943_0_0_1"/>
<proteinExistence type="predicted"/>
<dbReference type="EnsemblMetazoa" id="ADAC005091-RA">
    <property type="protein sequence ID" value="ADAC005091-PA"/>
    <property type="gene ID" value="ADAC005091"/>
</dbReference>
<name>W5JFS2_ANODA</name>
<accession>W5JFS2</accession>
<reference evidence="2" key="2">
    <citation type="submission" date="2010-05" db="EMBL/GenBank/DDBJ databases">
        <authorList>
            <person name="Almeida L.G."/>
            <person name="Nicolas M.F."/>
            <person name="Souza R.C."/>
            <person name="Vasconcelos A.T.R."/>
        </authorList>
    </citation>
    <scope>NUCLEOTIDE SEQUENCE</scope>
</reference>
<dbReference type="VEuPathDB" id="VectorBase:ADAC005091"/>
<reference evidence="2 4" key="1">
    <citation type="journal article" date="2010" name="BMC Genomics">
        <title>Combination of measures distinguishes pre-miRNAs from other stem-loops in the genome of the newly sequenced Anopheles darlingi.</title>
        <authorList>
            <person name="Mendes N.D."/>
            <person name="Freitas A.T."/>
            <person name="Vasconcelos A.T."/>
            <person name="Sagot M.F."/>
        </authorList>
    </citation>
    <scope>NUCLEOTIDE SEQUENCE</scope>
</reference>
<reference evidence="3" key="4">
    <citation type="submission" date="2015-06" db="UniProtKB">
        <authorList>
            <consortium name="EnsemblMetazoa"/>
        </authorList>
    </citation>
    <scope>IDENTIFICATION</scope>
</reference>
<dbReference type="AlphaFoldDB" id="W5JFS2"/>
<sequence length="69" mass="7684">MVPFGTSQVKDTFYYNRYLKPVPGTTLDRSSIDRLEKREIPEPPPSVFRIEGGTIITEPHLSGASGEGF</sequence>
<dbReference type="EMBL" id="ADMH02001280">
    <property type="protein sequence ID" value="ETN63227.1"/>
    <property type="molecule type" value="Genomic_DNA"/>
</dbReference>
<protein>
    <submittedName>
        <fullName evidence="2 3">Uncharacterized protein</fullName>
    </submittedName>
</protein>
<evidence type="ECO:0000313" key="2">
    <source>
        <dbReference type="EMBL" id="ETN63227.1"/>
    </source>
</evidence>
<feature type="region of interest" description="Disordered" evidence="1">
    <location>
        <begin position="39"/>
        <end position="69"/>
    </location>
</feature>
<gene>
    <name evidence="2" type="ORF">AND_005091</name>
</gene>